<dbReference type="AlphaFoldDB" id="A0A6C0E1R0"/>
<evidence type="ECO:0000256" key="1">
    <source>
        <dbReference type="SAM" id="Phobius"/>
    </source>
</evidence>
<keyword evidence="1" id="KW-0472">Membrane</keyword>
<accession>A0A6C0E1R0</accession>
<keyword evidence="1" id="KW-1133">Transmembrane helix</keyword>
<evidence type="ECO:0000313" key="2">
    <source>
        <dbReference type="EMBL" id="QHT22964.1"/>
    </source>
</evidence>
<keyword evidence="1" id="KW-0812">Transmembrane</keyword>
<name>A0A6C0E1R0_9ZZZZ</name>
<sequence length="97" mass="11644">MYILMIYLHLAKFYIIGLISLQLHILTINAISITNNDHNMMMRNMLLKQYLRLTIPLTKRLCIYKQKLISLYYEIPYSYYKLSEEDQLIIENVIALL</sequence>
<reference evidence="2" key="1">
    <citation type="journal article" date="2020" name="Nature">
        <title>Giant virus diversity and host interactions through global metagenomics.</title>
        <authorList>
            <person name="Schulz F."/>
            <person name="Roux S."/>
            <person name="Paez-Espino D."/>
            <person name="Jungbluth S."/>
            <person name="Walsh D.A."/>
            <person name="Denef V.J."/>
            <person name="McMahon K.D."/>
            <person name="Konstantinidis K.T."/>
            <person name="Eloe-Fadrosh E.A."/>
            <person name="Kyrpides N.C."/>
            <person name="Woyke T."/>
        </authorList>
    </citation>
    <scope>NUCLEOTIDE SEQUENCE</scope>
    <source>
        <strain evidence="2">GVMAG-M-3300023179-114</strain>
    </source>
</reference>
<proteinExistence type="predicted"/>
<feature type="transmembrane region" description="Helical" evidence="1">
    <location>
        <begin position="12"/>
        <end position="33"/>
    </location>
</feature>
<organism evidence="2">
    <name type="scientific">viral metagenome</name>
    <dbReference type="NCBI Taxonomy" id="1070528"/>
    <lineage>
        <taxon>unclassified sequences</taxon>
        <taxon>metagenomes</taxon>
        <taxon>organismal metagenomes</taxon>
    </lineage>
</organism>
<dbReference type="EMBL" id="MN739722">
    <property type="protein sequence ID" value="QHT22964.1"/>
    <property type="molecule type" value="Genomic_DNA"/>
</dbReference>
<protein>
    <submittedName>
        <fullName evidence="2">Uncharacterized protein</fullName>
    </submittedName>
</protein>